<comment type="caution">
    <text evidence="1">The sequence shown here is derived from an EMBL/GenBank/DDBJ whole genome shotgun (WGS) entry which is preliminary data.</text>
</comment>
<evidence type="ECO:0000313" key="1">
    <source>
        <dbReference type="EMBL" id="KIO73591.1"/>
    </source>
</evidence>
<evidence type="ECO:0000313" key="2">
    <source>
        <dbReference type="Proteomes" id="UP000032076"/>
    </source>
</evidence>
<dbReference type="Proteomes" id="UP000032076">
    <property type="component" value="Unassembled WGS sequence"/>
</dbReference>
<organism evidence="1 2">
    <name type="scientific">Caldibacillus thermoamylovorans</name>
    <dbReference type="NCBI Taxonomy" id="35841"/>
    <lineage>
        <taxon>Bacteria</taxon>
        <taxon>Bacillati</taxon>
        <taxon>Bacillota</taxon>
        <taxon>Bacilli</taxon>
        <taxon>Bacillales</taxon>
        <taxon>Bacillaceae</taxon>
        <taxon>Caldibacillus</taxon>
    </lineage>
</organism>
<name>A0ABD4A9K4_9BACI</name>
<proteinExistence type="predicted"/>
<protein>
    <submittedName>
        <fullName evidence="1">Uncharacterized protein</fullName>
    </submittedName>
</protein>
<dbReference type="EMBL" id="JXLU01000029">
    <property type="protein sequence ID" value="KIO73591.1"/>
    <property type="molecule type" value="Genomic_DNA"/>
</dbReference>
<gene>
    <name evidence="1" type="ORF">B4167_0009</name>
</gene>
<dbReference type="AlphaFoldDB" id="A0ABD4A9K4"/>
<reference evidence="1 2" key="1">
    <citation type="submission" date="2015-01" db="EMBL/GenBank/DDBJ databases">
        <title>Draft Genome Sequences of Four Bacillus thermoamylovorans Strains, Isolated From Food Products.</title>
        <authorList>
            <person name="Krawcyk A.O."/>
            <person name="Berendsen E.M."/>
            <person name="Eijlander R.T."/>
            <person name="de Jong A."/>
            <person name="Wells-Bennik M."/>
            <person name="Kuipers O.P."/>
        </authorList>
    </citation>
    <scope>NUCLEOTIDE SEQUENCE [LARGE SCALE GENOMIC DNA]</scope>
    <source>
        <strain evidence="1 2">B4167</strain>
    </source>
</reference>
<accession>A0ABD4A9K4</accession>
<sequence length="40" mass="4409">MPIRATGIFAVGFGTADKLMDPDLRGEETQEFSFIIFESA</sequence>